<keyword evidence="5" id="KW-0175">Coiled coil</keyword>
<dbReference type="Pfam" id="PF00359">
    <property type="entry name" value="PTS_EIIA_2"/>
    <property type="match status" value="1"/>
</dbReference>
<evidence type="ECO:0000313" key="9">
    <source>
        <dbReference type="EMBL" id="TCK71379.1"/>
    </source>
</evidence>
<keyword evidence="1" id="KW-0677">Repeat</keyword>
<evidence type="ECO:0000256" key="5">
    <source>
        <dbReference type="SAM" id="Coils"/>
    </source>
</evidence>
<feature type="domain" description="PTS EIIA type-2" evidence="6">
    <location>
        <begin position="514"/>
        <end position="657"/>
    </location>
</feature>
<evidence type="ECO:0000256" key="4">
    <source>
        <dbReference type="ARBA" id="ARBA00023163"/>
    </source>
</evidence>
<dbReference type="Gene3D" id="1.10.1790.10">
    <property type="entry name" value="PRD domain"/>
    <property type="match status" value="2"/>
</dbReference>
<dbReference type="AlphaFoldDB" id="A0A4R1L552"/>
<dbReference type="InterPro" id="IPR016152">
    <property type="entry name" value="PTrfase/Anion_transptr"/>
</dbReference>
<keyword evidence="3" id="KW-0010">Activator</keyword>
<dbReference type="PROSITE" id="PS51372">
    <property type="entry name" value="PRD_2"/>
    <property type="match status" value="2"/>
</dbReference>
<sequence>MFNKKEIAILQYLFDNQDRFVTSEQLGLQLNCSDRTIRHYIKSLNSELPQYGASLLAKQGNGYQLQIENLDQFRPQLQLSRPRRAIENKQDRQKYILQQLCFNQPHILFDRLEQELFVSRSTLSADFKEISDLIKPYQLILRSKANQGVSIQGSEQNYRSFIMDYFFKENFGDAINRYIGNAIFVDEIRFEQLLQIILEECRKGKLYLADFMLQNLALHILLAIKRIKTGHKLNINLDQHELNEHVNESRVAENIIARIKAENHVSMPQSEIDYITLQLLAKGKRHSSQLSEQAQQQAEIKRRIEQIEQALQVQLQDDESLLQAISQHLQLLITRLKNHITLENPLCQEIKQNYQGIFQLVRSNFAEFPAFDGMEVSDDEYSYLTLHILGAIERYQNKKKLNVLVVCATGYSAAQFIKNRLAYEFNDSLNIKDVVSYYELSDQVLAGIDFIVSSVDLSNLVFKVPVIHSSIFLKNEEFEKIRQLIKQLKTHDVPFDPILPTDSLNQNKQDLLLRFFRPDYFLLGEQGISKKQLIGQLIDRCAGQENEKYVRRMREQIQQRENLSSVAFSPYLAVPHPIKPVGEQCKIAVGLVPKGLVWDEMHPHIQLVFLISPSQYGNADLKVITSAMVKLSEDERAQQKMAQCQDFDQFIQLFSSFI</sequence>
<dbReference type="Gene3D" id="3.40.930.10">
    <property type="entry name" value="Mannitol-specific EII, Chain A"/>
    <property type="match status" value="1"/>
</dbReference>
<dbReference type="OrthoDB" id="6628642at2"/>
<evidence type="ECO:0000256" key="2">
    <source>
        <dbReference type="ARBA" id="ARBA00023015"/>
    </source>
</evidence>
<evidence type="ECO:0000256" key="3">
    <source>
        <dbReference type="ARBA" id="ARBA00023159"/>
    </source>
</evidence>
<dbReference type="PROSITE" id="PS51099">
    <property type="entry name" value="PTS_EIIB_TYPE_2"/>
    <property type="match status" value="1"/>
</dbReference>
<feature type="coiled-coil region" evidence="5">
    <location>
        <begin position="290"/>
        <end position="317"/>
    </location>
</feature>
<dbReference type="PANTHER" id="PTHR30185:SF18">
    <property type="entry name" value="TRANSCRIPTIONAL REGULATOR MTLR"/>
    <property type="match status" value="1"/>
</dbReference>
<dbReference type="GO" id="GO:0006355">
    <property type="term" value="P:regulation of DNA-templated transcription"/>
    <property type="evidence" value="ECO:0007669"/>
    <property type="project" value="InterPro"/>
</dbReference>
<feature type="domain" description="PRD" evidence="8">
    <location>
        <begin position="182"/>
        <end position="289"/>
    </location>
</feature>
<dbReference type="Pfam" id="PF05043">
    <property type="entry name" value="Mga"/>
    <property type="match status" value="1"/>
</dbReference>
<dbReference type="RefSeq" id="WP_132300100.1">
    <property type="nucleotide sequence ID" value="NZ_CP170642.1"/>
</dbReference>
<feature type="domain" description="PTS EIIB type-2" evidence="7">
    <location>
        <begin position="401"/>
        <end position="493"/>
    </location>
</feature>
<comment type="caution">
    <text evidence="9">The sequence shown here is derived from an EMBL/GenBank/DDBJ whole genome shotgun (WGS) entry which is preliminary data.</text>
</comment>
<protein>
    <submittedName>
        <fullName evidence="9">BglG family transcriptional antiterminator</fullName>
    </submittedName>
</protein>
<dbReference type="PROSITE" id="PS51094">
    <property type="entry name" value="PTS_EIIA_TYPE_2"/>
    <property type="match status" value="1"/>
</dbReference>
<keyword evidence="4" id="KW-0804">Transcription</keyword>
<evidence type="ECO:0000256" key="1">
    <source>
        <dbReference type="ARBA" id="ARBA00022737"/>
    </source>
</evidence>
<dbReference type="Proteomes" id="UP000295496">
    <property type="component" value="Unassembled WGS sequence"/>
</dbReference>
<dbReference type="SUPFAM" id="SSF63520">
    <property type="entry name" value="PTS-regulatory domain, PRD"/>
    <property type="match status" value="2"/>
</dbReference>
<dbReference type="InterPro" id="IPR002178">
    <property type="entry name" value="PTS_EIIA_type-2_dom"/>
</dbReference>
<gene>
    <name evidence="9" type="ORF">EV692_0449</name>
</gene>
<dbReference type="SUPFAM" id="SSF55804">
    <property type="entry name" value="Phoshotransferase/anion transport protein"/>
    <property type="match status" value="1"/>
</dbReference>
<dbReference type="InterPro" id="IPR007737">
    <property type="entry name" value="Mga_HTH"/>
</dbReference>
<dbReference type="InterPro" id="IPR013196">
    <property type="entry name" value="HTH_11"/>
</dbReference>
<dbReference type="GO" id="GO:0008982">
    <property type="term" value="F:protein-N(PI)-phosphohistidine-sugar phosphotransferase activity"/>
    <property type="evidence" value="ECO:0007669"/>
    <property type="project" value="InterPro"/>
</dbReference>
<dbReference type="GO" id="GO:0009401">
    <property type="term" value="P:phosphoenolpyruvate-dependent sugar phosphotransferase system"/>
    <property type="evidence" value="ECO:0007669"/>
    <property type="project" value="InterPro"/>
</dbReference>
<evidence type="ECO:0000259" key="8">
    <source>
        <dbReference type="PROSITE" id="PS51372"/>
    </source>
</evidence>
<dbReference type="SUPFAM" id="SSF46894">
    <property type="entry name" value="C-terminal effector domain of the bipartite response regulators"/>
    <property type="match status" value="1"/>
</dbReference>
<dbReference type="Gene3D" id="1.10.10.10">
    <property type="entry name" value="Winged helix-like DNA-binding domain superfamily/Winged helix DNA-binding domain"/>
    <property type="match status" value="1"/>
</dbReference>
<dbReference type="Pfam" id="PF00874">
    <property type="entry name" value="PRD"/>
    <property type="match status" value="2"/>
</dbReference>
<dbReference type="InterPro" id="IPR013011">
    <property type="entry name" value="PTS_EIIB_2"/>
</dbReference>
<organism evidence="9 10">
    <name type="scientific">Lonepinella koalarum</name>
    <dbReference type="NCBI Taxonomy" id="53417"/>
    <lineage>
        <taxon>Bacteria</taxon>
        <taxon>Pseudomonadati</taxon>
        <taxon>Pseudomonadota</taxon>
        <taxon>Gammaproteobacteria</taxon>
        <taxon>Pasteurellales</taxon>
        <taxon>Pasteurellaceae</taxon>
        <taxon>Lonepinella</taxon>
    </lineage>
</organism>
<dbReference type="GO" id="GO:0003677">
    <property type="term" value="F:DNA binding"/>
    <property type="evidence" value="ECO:0007669"/>
    <property type="project" value="InterPro"/>
</dbReference>
<reference evidence="9 10" key="1">
    <citation type="submission" date="2019-03" db="EMBL/GenBank/DDBJ databases">
        <title>Genomic Encyclopedia of Type Strains, Phase IV (KMG-IV): sequencing the most valuable type-strain genomes for metagenomic binning, comparative biology and taxonomic classification.</title>
        <authorList>
            <person name="Goeker M."/>
        </authorList>
    </citation>
    <scope>NUCLEOTIDE SEQUENCE [LARGE SCALE GENOMIC DNA]</scope>
    <source>
        <strain evidence="9 10">DSM 10053</strain>
    </source>
</reference>
<accession>A0A4R1L552</accession>
<dbReference type="CDD" id="cd05568">
    <property type="entry name" value="PTS_IIB_bgl_like"/>
    <property type="match status" value="1"/>
</dbReference>
<dbReference type="EMBL" id="SMGJ01000001">
    <property type="protein sequence ID" value="TCK71379.1"/>
    <property type="molecule type" value="Genomic_DNA"/>
</dbReference>
<dbReference type="Gene3D" id="3.40.50.2300">
    <property type="match status" value="1"/>
</dbReference>
<dbReference type="PANTHER" id="PTHR30185">
    <property type="entry name" value="CRYPTIC BETA-GLUCOSIDE BGL OPERON ANTITERMINATOR"/>
    <property type="match status" value="1"/>
</dbReference>
<feature type="domain" description="PRD" evidence="8">
    <location>
        <begin position="291"/>
        <end position="398"/>
    </location>
</feature>
<dbReference type="InterPro" id="IPR036388">
    <property type="entry name" value="WH-like_DNA-bd_sf"/>
</dbReference>
<keyword evidence="2" id="KW-0805">Transcription regulation</keyword>
<evidence type="ECO:0000313" key="10">
    <source>
        <dbReference type="Proteomes" id="UP000295496"/>
    </source>
</evidence>
<dbReference type="InterPro" id="IPR050661">
    <property type="entry name" value="BglG_antiterminators"/>
</dbReference>
<evidence type="ECO:0000259" key="6">
    <source>
        <dbReference type="PROSITE" id="PS51094"/>
    </source>
</evidence>
<dbReference type="InterPro" id="IPR036634">
    <property type="entry name" value="PRD_sf"/>
</dbReference>
<keyword evidence="10" id="KW-1185">Reference proteome</keyword>
<dbReference type="Pfam" id="PF08279">
    <property type="entry name" value="HTH_11"/>
    <property type="match status" value="1"/>
</dbReference>
<dbReference type="InterPro" id="IPR011608">
    <property type="entry name" value="PRD"/>
</dbReference>
<dbReference type="InterPro" id="IPR016032">
    <property type="entry name" value="Sig_transdc_resp-reg_C-effctor"/>
</dbReference>
<proteinExistence type="predicted"/>
<name>A0A4R1L552_9PAST</name>
<evidence type="ECO:0000259" key="7">
    <source>
        <dbReference type="PROSITE" id="PS51099"/>
    </source>
</evidence>